<keyword evidence="3" id="KW-1185">Reference proteome</keyword>
<gene>
    <name evidence="2" type="ORF">C2E16_14085</name>
</gene>
<proteinExistence type="predicted"/>
<feature type="chain" id="PRO_5046294365" description="Tle cognate immunity protein 4 C-terminal domain-containing protein" evidence="1">
    <location>
        <begin position="23"/>
        <end position="470"/>
    </location>
</feature>
<accession>A0ABN5HB94</accession>
<protein>
    <recommendedName>
        <fullName evidence="4">Tle cognate immunity protein 4 C-terminal domain-containing protein</fullName>
    </recommendedName>
</protein>
<evidence type="ECO:0000256" key="1">
    <source>
        <dbReference type="SAM" id="SignalP"/>
    </source>
</evidence>
<dbReference type="GeneID" id="84633220"/>
<keyword evidence="1" id="KW-0732">Signal</keyword>
<evidence type="ECO:0000313" key="2">
    <source>
        <dbReference type="EMBL" id="AUY25929.1"/>
    </source>
</evidence>
<organism evidence="2 3">
    <name type="scientific">Mixta calida</name>
    <dbReference type="NCBI Taxonomy" id="665913"/>
    <lineage>
        <taxon>Bacteria</taxon>
        <taxon>Pseudomonadati</taxon>
        <taxon>Pseudomonadota</taxon>
        <taxon>Gammaproteobacteria</taxon>
        <taxon>Enterobacterales</taxon>
        <taxon>Erwiniaceae</taxon>
        <taxon>Mixta</taxon>
    </lineage>
</organism>
<name>A0ABN5HB94_9GAMM</name>
<reference evidence="2 3" key="1">
    <citation type="submission" date="2018-01" db="EMBL/GenBank/DDBJ databases">
        <title>Complete and assembled Genome of Pantoea calida DSM22759T.</title>
        <authorList>
            <person name="Stevens M.J.A."/>
            <person name="Zurfluh K."/>
            <person name="Stephan R."/>
        </authorList>
    </citation>
    <scope>NUCLEOTIDE SEQUENCE [LARGE SCALE GENOMIC DNA]</scope>
    <source>
        <strain evidence="2 3">DSM 22759</strain>
    </source>
</reference>
<dbReference type="EMBL" id="CP026378">
    <property type="protein sequence ID" value="AUY25929.1"/>
    <property type="molecule type" value="Genomic_DNA"/>
</dbReference>
<feature type="signal peptide" evidence="1">
    <location>
        <begin position="1"/>
        <end position="22"/>
    </location>
</feature>
<dbReference type="Proteomes" id="UP000237673">
    <property type="component" value="Chromosome"/>
</dbReference>
<evidence type="ECO:0000313" key="3">
    <source>
        <dbReference type="Proteomes" id="UP000237673"/>
    </source>
</evidence>
<evidence type="ECO:0008006" key="4">
    <source>
        <dbReference type="Google" id="ProtNLM"/>
    </source>
</evidence>
<dbReference type="RefSeq" id="WP_084971197.1">
    <property type="nucleotide sequence ID" value="NZ_CP026378.1"/>
</dbReference>
<sequence length="470" mass="53438">MKRAVFSTSLLLAAIIGAPASADVQPKTIKSVWVNPFMMMRLHNQINIVTNITFSDNRQVQRWSAIDCTQRQAYQLYWDLLDKEGLKEHRFYGENLARYAPPQPAPEITQEQIAQLCDVKLKEAEWVYVEKKNRWDIPTLIDRANIIRAGESLIVRVGFGYDKISWDPPYDAPYNFKIELHLYHCGNKTDKVVGALDVDPQGRVTDGLIDKEAIRRADSFENTPATVAAFDAICQLSAPSDFRGLGRYVSKKTPASDDLLKPMLPQFGDNSTQWLTQFPLDAALTAQAQKLVKNWAPPKFRRLRWTESDASSDKVSYILDARPDGLMVRLEDYRLFRGQRIMIANAIQLQSALSISHVPNQTRSLDTTLRFPLYQGQRYVTTIENGDLGEKEKVNRMTDRCEVMEKGDAHALNTAFSGSYWRVSCEQQNDEGTFKTESAFLNDLNIFLPLKRSVKGKMMEVALSDVTIAR</sequence>